<dbReference type="Proteomes" id="UP001549104">
    <property type="component" value="Unassembled WGS sequence"/>
</dbReference>
<accession>A0ABV2KEI7</accession>
<protein>
    <submittedName>
        <fullName evidence="1">Uncharacterized protein</fullName>
    </submittedName>
</protein>
<proteinExistence type="predicted"/>
<evidence type="ECO:0000313" key="2">
    <source>
        <dbReference type="Proteomes" id="UP001549104"/>
    </source>
</evidence>
<organism evidence="1 2">
    <name type="scientific">Sporosarcina psychrophila</name>
    <name type="common">Bacillus psychrophilus</name>
    <dbReference type="NCBI Taxonomy" id="1476"/>
    <lineage>
        <taxon>Bacteria</taxon>
        <taxon>Bacillati</taxon>
        <taxon>Bacillota</taxon>
        <taxon>Bacilli</taxon>
        <taxon>Bacillales</taxon>
        <taxon>Caryophanaceae</taxon>
        <taxon>Sporosarcina</taxon>
    </lineage>
</organism>
<dbReference type="EMBL" id="JBEPME010000011">
    <property type="protein sequence ID" value="MET3659489.1"/>
    <property type="molecule type" value="Genomic_DNA"/>
</dbReference>
<comment type="caution">
    <text evidence="1">The sequence shown here is derived from an EMBL/GenBank/DDBJ whole genome shotgun (WGS) entry which is preliminary data.</text>
</comment>
<keyword evidence="2" id="KW-1185">Reference proteome</keyword>
<reference evidence="1 2" key="1">
    <citation type="submission" date="2024-06" db="EMBL/GenBank/DDBJ databases">
        <title>Sorghum-associated microbial communities from plants grown in Nebraska, USA.</title>
        <authorList>
            <person name="Schachtman D."/>
        </authorList>
    </citation>
    <scope>NUCLEOTIDE SEQUENCE [LARGE SCALE GENOMIC DNA]</scope>
    <source>
        <strain evidence="1 2">1288</strain>
    </source>
</reference>
<evidence type="ECO:0000313" key="1">
    <source>
        <dbReference type="EMBL" id="MET3659489.1"/>
    </source>
</evidence>
<sequence length="53" mass="6188">MILQGMFGLLPYIPFLFDLYAYDLLVSFFAVRPHQNTKTSFVIKYPKEDAAEQ</sequence>
<name>A0ABV2KEI7_SPOPS</name>
<gene>
    <name evidence="1" type="ORF">ABIC55_004629</name>
</gene>